<comment type="caution">
    <text evidence="2">The sequence shown here is derived from an EMBL/GenBank/DDBJ whole genome shotgun (WGS) entry which is preliminary data.</text>
</comment>
<name>A0ABY2E5K7_9MICO</name>
<evidence type="ECO:0000313" key="2">
    <source>
        <dbReference type="EMBL" id="TDE94899.1"/>
    </source>
</evidence>
<dbReference type="Pfam" id="PF01636">
    <property type="entry name" value="APH"/>
    <property type="match status" value="1"/>
</dbReference>
<evidence type="ECO:0000313" key="3">
    <source>
        <dbReference type="Proteomes" id="UP000504882"/>
    </source>
</evidence>
<proteinExistence type="predicted"/>
<protein>
    <submittedName>
        <fullName evidence="2">Aminoglycoside phosphotransferase family protein</fullName>
    </submittedName>
</protein>
<feature type="domain" description="Aminoglycoside phosphotransferase" evidence="1">
    <location>
        <begin position="40"/>
        <end position="226"/>
    </location>
</feature>
<gene>
    <name evidence="2" type="ORF">EXU48_08925</name>
</gene>
<dbReference type="SUPFAM" id="SSF56112">
    <property type="entry name" value="Protein kinase-like (PK-like)"/>
    <property type="match status" value="1"/>
</dbReference>
<dbReference type="Gene3D" id="3.90.1200.10">
    <property type="match status" value="1"/>
</dbReference>
<dbReference type="InterPro" id="IPR002575">
    <property type="entry name" value="Aminoglycoside_PTrfase"/>
</dbReference>
<dbReference type="RefSeq" id="WP_133107309.1">
    <property type="nucleotide sequence ID" value="NZ_SMNA01000004.1"/>
</dbReference>
<organism evidence="2 3">
    <name type="scientific">Occultella glacieicola</name>
    <dbReference type="NCBI Taxonomy" id="2518684"/>
    <lineage>
        <taxon>Bacteria</taxon>
        <taxon>Bacillati</taxon>
        <taxon>Actinomycetota</taxon>
        <taxon>Actinomycetes</taxon>
        <taxon>Micrococcales</taxon>
        <taxon>Ruaniaceae</taxon>
        <taxon>Occultella</taxon>
    </lineage>
</organism>
<accession>A0ABY2E5K7</accession>
<sequence>MPTAEMTRAVSTARSVATACGLRADDAVVLHNSNKVSVRLLPADVLVRVAPDEPGAAEFEVALAGLLAGAGCPVGALDPRVEPRVHRRDGFALTLWTHYEQVGDLSPAAYADALVRLHAGMRTVDLPTPHFTDRVEQARLLVSDRTRSPDLPEPERDLLRETLALTVGAIGDRIEERARRGEPLPHEQLLHGEPHAGNVLATADGPRFIDLETCCRGPVEFDLAHAPEPVAAHYPGADPVLLRQCRILVLAMITAWRWDRVDRLPDGRRLGAEWLAELRATLAHE</sequence>
<dbReference type="InterPro" id="IPR011009">
    <property type="entry name" value="Kinase-like_dom_sf"/>
</dbReference>
<evidence type="ECO:0000259" key="1">
    <source>
        <dbReference type="Pfam" id="PF01636"/>
    </source>
</evidence>
<keyword evidence="3" id="KW-1185">Reference proteome</keyword>
<reference evidence="2 3" key="1">
    <citation type="submission" date="2019-03" db="EMBL/GenBank/DDBJ databases">
        <title>Genomic features of bacteria from cold environments.</title>
        <authorList>
            <person name="Shen L."/>
        </authorList>
    </citation>
    <scope>NUCLEOTIDE SEQUENCE [LARGE SCALE GENOMIC DNA]</scope>
    <source>
        <strain evidence="3">T3246-1</strain>
    </source>
</reference>
<dbReference type="EMBL" id="SMNA01000004">
    <property type="protein sequence ID" value="TDE94899.1"/>
    <property type="molecule type" value="Genomic_DNA"/>
</dbReference>
<dbReference type="Proteomes" id="UP000504882">
    <property type="component" value="Unassembled WGS sequence"/>
</dbReference>